<feature type="compositionally biased region" description="Low complexity" evidence="2">
    <location>
        <begin position="609"/>
        <end position="629"/>
    </location>
</feature>
<evidence type="ECO:0000256" key="2">
    <source>
        <dbReference type="SAM" id="MobiDB-lite"/>
    </source>
</evidence>
<dbReference type="KEGG" id="mbr:MONBRDRAFT_37412"/>
<dbReference type="PANTHER" id="PTHR11243">
    <property type="entry name" value="GROWTH FACTOR RECEPTOR-BOUND PROTEIN"/>
    <property type="match status" value="1"/>
</dbReference>
<dbReference type="PROSITE" id="PS50001">
    <property type="entry name" value="SH2"/>
    <property type="match status" value="1"/>
</dbReference>
<reference evidence="7 8" key="1">
    <citation type="journal article" date="2008" name="Nature">
        <title>The genome of the choanoflagellate Monosiga brevicollis and the origin of metazoans.</title>
        <authorList>
            <consortium name="JGI Sequencing"/>
            <person name="King N."/>
            <person name="Westbrook M.J."/>
            <person name="Young S.L."/>
            <person name="Kuo A."/>
            <person name="Abedin M."/>
            <person name="Chapman J."/>
            <person name="Fairclough S."/>
            <person name="Hellsten U."/>
            <person name="Isogai Y."/>
            <person name="Letunic I."/>
            <person name="Marr M."/>
            <person name="Pincus D."/>
            <person name="Putnam N."/>
            <person name="Rokas A."/>
            <person name="Wright K.J."/>
            <person name="Zuzow R."/>
            <person name="Dirks W."/>
            <person name="Good M."/>
            <person name="Goodstein D."/>
            <person name="Lemons D."/>
            <person name="Li W."/>
            <person name="Lyons J.B."/>
            <person name="Morris A."/>
            <person name="Nichols S."/>
            <person name="Richter D.J."/>
            <person name="Salamov A."/>
            <person name="Bork P."/>
            <person name="Lim W.A."/>
            <person name="Manning G."/>
            <person name="Miller W.T."/>
            <person name="McGinnis W."/>
            <person name="Shapiro H."/>
            <person name="Tjian R."/>
            <person name="Grigoriev I.V."/>
            <person name="Rokhsar D."/>
        </authorList>
    </citation>
    <scope>NUCLEOTIDE SEQUENCE [LARGE SCALE GENOMIC DNA]</scope>
    <source>
        <strain evidence="8">MX1 / ATCC 50154</strain>
    </source>
</reference>
<keyword evidence="1" id="KW-0727">SH2 domain</keyword>
<gene>
    <name evidence="7" type="ORF">MONBRDRAFT_37412</name>
</gene>
<evidence type="ECO:0000259" key="5">
    <source>
        <dbReference type="PROSITE" id="PS50001"/>
    </source>
</evidence>
<dbReference type="EMBL" id="CH991554">
    <property type="protein sequence ID" value="EDQ88459.1"/>
    <property type="molecule type" value="Genomic_DNA"/>
</dbReference>
<evidence type="ECO:0000256" key="1">
    <source>
        <dbReference type="PROSITE-ProRule" id="PRU00191"/>
    </source>
</evidence>
<feature type="region of interest" description="Disordered" evidence="2">
    <location>
        <begin position="549"/>
        <end position="576"/>
    </location>
</feature>
<dbReference type="RefSeq" id="XP_001746563.1">
    <property type="nucleotide sequence ID" value="XM_001746511.1"/>
</dbReference>
<dbReference type="Pfam" id="PF00017">
    <property type="entry name" value="SH2"/>
    <property type="match status" value="1"/>
</dbReference>
<name>A9V1L3_MONBE</name>
<feature type="compositionally biased region" description="Basic and acidic residues" evidence="2">
    <location>
        <begin position="678"/>
        <end position="692"/>
    </location>
</feature>
<feature type="compositionally biased region" description="Low complexity" evidence="2">
    <location>
        <begin position="644"/>
        <end position="663"/>
    </location>
</feature>
<proteinExistence type="predicted"/>
<dbReference type="SMART" id="SM00252">
    <property type="entry name" value="SH2"/>
    <property type="match status" value="1"/>
</dbReference>
<evidence type="ECO:0000259" key="6">
    <source>
        <dbReference type="PROSITE" id="PS50105"/>
    </source>
</evidence>
<dbReference type="InterPro" id="IPR013761">
    <property type="entry name" value="SAM/pointed_sf"/>
</dbReference>
<dbReference type="SMART" id="SM00454">
    <property type="entry name" value="SAM"/>
    <property type="match status" value="1"/>
</dbReference>
<dbReference type="SUPFAM" id="SSF47769">
    <property type="entry name" value="SAM/Pointed domain"/>
    <property type="match status" value="1"/>
</dbReference>
<protein>
    <recommendedName>
        <fullName evidence="9">SH2 domain-containing protein</fullName>
    </recommendedName>
</protein>
<dbReference type="SUPFAM" id="SSF55550">
    <property type="entry name" value="SH2 domain"/>
    <property type="match status" value="1"/>
</dbReference>
<dbReference type="GeneID" id="5891907"/>
<accession>A9V1L3</accession>
<feature type="compositionally biased region" description="Polar residues" evidence="2">
    <location>
        <begin position="664"/>
        <end position="676"/>
    </location>
</feature>
<feature type="chain" id="PRO_5002744974" description="SH2 domain-containing protein" evidence="4">
    <location>
        <begin position="26"/>
        <end position="970"/>
    </location>
</feature>
<keyword evidence="8" id="KW-1185">Reference proteome</keyword>
<dbReference type="Gene3D" id="1.10.150.50">
    <property type="entry name" value="Transcription Factor, Ets-1"/>
    <property type="match status" value="1"/>
</dbReference>
<dbReference type="PANTHER" id="PTHR11243:SF23">
    <property type="entry name" value="LD06925P"/>
    <property type="match status" value="1"/>
</dbReference>
<dbReference type="InterPro" id="IPR036860">
    <property type="entry name" value="SH2_dom_sf"/>
</dbReference>
<sequence length="970" mass="103893">MANTITCYLLVAVLALGCVTLPTLAASDCANVIALNVSQTQDIECDASLERTPTGATSYTYQCQNGTRHLDLIALPRLCPAQCTPLDRIDPLCSPVLTRFERPHDHASIASGTPRLVCLNGSDTNCSCLSLVPASIAMQLDLLGGNATAIEDDRQAFSELLLETIYNVTMNSGPSFEMRDNVTATVTDVNAVAYDRRRDAFDGATVALQFSALAIPGGSVFDFVTLRSVLGSLDTNPSPLLDALENGLFGNIAALRLRSTASLSTAAPTTPPPTPAASGSDDDTIDFMLFVIVAAVLGALVVVFGVLLLCCCCGRCGRCRREGQQKTRVAAAPVPAAPNSERHVMTNPLFKGEAQSVAIDGLFDSSTDHMGTQSKSTFLTLNNFSAAAVDTDETRQLQLSGTDGNDQTADDVDVTFDLDAVADSALQSQDTAFATTTAPAGMPEYDSAVQDVDADNYGTVTDLAPQGTGSVATLRDRFNSTSGHTNEAMSPGSAIPQTGGVVVEEEYVTMEDANRPSGSTDFGFGMPTDFDNHASQDVVVEEEYVTMDDANRPTEPGLPPPPAVTSREPAAAPVPSREIVEDLLEDEYVTMEDAHRPPAPMQSAPHTPVSPASNPNSAAGSGSGVVPVRSSDEDGYAPLPPPKAVSVSVSAVSTPPSTPSALSRSQSVASTPSNFARESSRMSKRDSRSREIARQAREAAMKAAAVKAANEAKRLRHPREWSFNECVKWLKFHGFADFVDTFYNNGFEGSHLVLLQAQSFAGMRTHTPERVRELIDKIAELKAAGAWTPPSEEEGDLTLAPLEEEAPPIELPPVLPLTTDLNPTVEASVSNMDPEALDMARVQYFLTQELGRERSELMLNHGKVADGMFLIRESKTRAGTYVLTMAHAGTIHHFPIERTPTNRLKTNNGHQFADWEELVHFFKTKDREGLPCRLTQACSSYDHMLTMPATTTQAPNDEQFGFGDETYAAI</sequence>
<dbReference type="Gene3D" id="3.30.505.10">
    <property type="entry name" value="SH2 domain"/>
    <property type="match status" value="1"/>
</dbReference>
<keyword evidence="3" id="KW-0812">Transmembrane</keyword>
<evidence type="ECO:0008006" key="9">
    <source>
        <dbReference type="Google" id="ProtNLM"/>
    </source>
</evidence>
<dbReference type="PROSITE" id="PS50105">
    <property type="entry name" value="SAM_DOMAIN"/>
    <property type="match status" value="1"/>
</dbReference>
<dbReference type="AlphaFoldDB" id="A9V1L3"/>
<evidence type="ECO:0000313" key="7">
    <source>
        <dbReference type="EMBL" id="EDQ88459.1"/>
    </source>
</evidence>
<dbReference type="InParanoid" id="A9V1L3"/>
<dbReference type="Proteomes" id="UP000001357">
    <property type="component" value="Unassembled WGS sequence"/>
</dbReference>
<evidence type="ECO:0000256" key="4">
    <source>
        <dbReference type="SAM" id="SignalP"/>
    </source>
</evidence>
<keyword evidence="3" id="KW-0472">Membrane</keyword>
<evidence type="ECO:0000256" key="3">
    <source>
        <dbReference type="SAM" id="Phobius"/>
    </source>
</evidence>
<feature type="domain" description="SH2" evidence="5">
    <location>
        <begin position="844"/>
        <end position="938"/>
    </location>
</feature>
<feature type="signal peptide" evidence="4">
    <location>
        <begin position="1"/>
        <end position="25"/>
    </location>
</feature>
<dbReference type="InterPro" id="IPR001660">
    <property type="entry name" value="SAM"/>
</dbReference>
<feature type="region of interest" description="Disordered" evidence="2">
    <location>
        <begin position="595"/>
        <end position="692"/>
    </location>
</feature>
<evidence type="ECO:0000313" key="8">
    <source>
        <dbReference type="Proteomes" id="UP000001357"/>
    </source>
</evidence>
<feature type="domain" description="SAM" evidence="6">
    <location>
        <begin position="721"/>
        <end position="784"/>
    </location>
</feature>
<keyword evidence="3" id="KW-1133">Transmembrane helix</keyword>
<dbReference type="InterPro" id="IPR000980">
    <property type="entry name" value="SH2"/>
</dbReference>
<keyword evidence="4" id="KW-0732">Signal</keyword>
<feature type="transmembrane region" description="Helical" evidence="3">
    <location>
        <begin position="287"/>
        <end position="311"/>
    </location>
</feature>
<organism evidence="7 8">
    <name type="scientific">Monosiga brevicollis</name>
    <name type="common">Choanoflagellate</name>
    <dbReference type="NCBI Taxonomy" id="81824"/>
    <lineage>
        <taxon>Eukaryota</taxon>
        <taxon>Choanoflagellata</taxon>
        <taxon>Craspedida</taxon>
        <taxon>Salpingoecidae</taxon>
        <taxon>Monosiga</taxon>
    </lineage>
</organism>
<dbReference type="InterPro" id="IPR039664">
    <property type="entry name" value="GRB/APBB1IP"/>
</dbReference>